<protein>
    <submittedName>
        <fullName evidence="1">Uncharacterized protein</fullName>
    </submittedName>
</protein>
<reference evidence="1" key="1">
    <citation type="submission" date="2014-09" db="EMBL/GenBank/DDBJ databases">
        <authorList>
            <person name="Magalhaes I.L.F."/>
            <person name="Oliveira U."/>
            <person name="Santos F.R."/>
            <person name="Vidigal T.H.D.A."/>
            <person name="Brescovit A.D."/>
            <person name="Santos A.J."/>
        </authorList>
    </citation>
    <scope>NUCLEOTIDE SEQUENCE</scope>
    <source>
        <tissue evidence="1">Shoot tissue taken approximately 20 cm above the soil surface</tissue>
    </source>
</reference>
<proteinExistence type="predicted"/>
<accession>A0A0A9F4W7</accession>
<organism evidence="1">
    <name type="scientific">Arundo donax</name>
    <name type="common">Giant reed</name>
    <name type="synonym">Donax arundinaceus</name>
    <dbReference type="NCBI Taxonomy" id="35708"/>
    <lineage>
        <taxon>Eukaryota</taxon>
        <taxon>Viridiplantae</taxon>
        <taxon>Streptophyta</taxon>
        <taxon>Embryophyta</taxon>
        <taxon>Tracheophyta</taxon>
        <taxon>Spermatophyta</taxon>
        <taxon>Magnoliopsida</taxon>
        <taxon>Liliopsida</taxon>
        <taxon>Poales</taxon>
        <taxon>Poaceae</taxon>
        <taxon>PACMAD clade</taxon>
        <taxon>Arundinoideae</taxon>
        <taxon>Arundineae</taxon>
        <taxon>Arundo</taxon>
    </lineage>
</organism>
<dbReference type="AlphaFoldDB" id="A0A0A9F4W7"/>
<name>A0A0A9F4W7_ARUDO</name>
<evidence type="ECO:0000313" key="1">
    <source>
        <dbReference type="EMBL" id="JAE07392.1"/>
    </source>
</evidence>
<dbReference type="EMBL" id="GBRH01190504">
    <property type="protein sequence ID" value="JAE07392.1"/>
    <property type="molecule type" value="Transcribed_RNA"/>
</dbReference>
<sequence length="18" mass="2155">MLQIEFVDGYNWVLSLVK</sequence>
<reference evidence="1" key="2">
    <citation type="journal article" date="2015" name="Data Brief">
        <title>Shoot transcriptome of the giant reed, Arundo donax.</title>
        <authorList>
            <person name="Barrero R.A."/>
            <person name="Guerrero F.D."/>
            <person name="Moolhuijzen P."/>
            <person name="Goolsby J.A."/>
            <person name="Tidwell J."/>
            <person name="Bellgard S.E."/>
            <person name="Bellgard M.I."/>
        </authorList>
    </citation>
    <scope>NUCLEOTIDE SEQUENCE</scope>
    <source>
        <tissue evidence="1">Shoot tissue taken approximately 20 cm above the soil surface</tissue>
    </source>
</reference>